<sequence length="300" mass="33312">MGSSSARRFFPFILGALFVLALGSEAFARPGERHFLGTARADGMPSGIERSAHVENLERIVDPLRLLSEKSYTVSGEVEVRTKEGYPVLAARLTGVHDPSRGFSVAVVSGTPEAKAEAQEVAPYDEVAFFEREGRTYMRFADEAAWRPVSSEEQGVAREELSRWDPRDHAERLVRYAVRVTPVTRGSSRENREVWEILLDGTALARDRAAGTPTGSRVRLSAPLSPEPPSPPPTVGARYLLVLDAETRNPVELRYEERVHLEPPEGAAFSPEEEVHTLALRFHAFDREVQFPDLLGIEQP</sequence>
<dbReference type="Proteomes" id="UP000267019">
    <property type="component" value="Unassembled WGS sequence"/>
</dbReference>
<dbReference type="EMBL" id="RBIJ01000006">
    <property type="protein sequence ID" value="RKQ83672.1"/>
    <property type="molecule type" value="Genomic_DNA"/>
</dbReference>
<accession>A0A660KW53</accession>
<feature type="region of interest" description="Disordered" evidence="1">
    <location>
        <begin position="207"/>
        <end position="233"/>
    </location>
</feature>
<reference evidence="2 3" key="1">
    <citation type="submission" date="2018-10" db="EMBL/GenBank/DDBJ databases">
        <title>Genomic Encyclopedia of Type Strains, Phase IV (KMG-IV): sequencing the most valuable type-strain genomes for metagenomic binning, comparative biology and taxonomic classification.</title>
        <authorList>
            <person name="Goeker M."/>
        </authorList>
    </citation>
    <scope>NUCLEOTIDE SEQUENCE [LARGE SCALE GENOMIC DNA]</scope>
    <source>
        <strain evidence="2 3">DSM 22653</strain>
    </source>
</reference>
<protein>
    <submittedName>
        <fullName evidence="2">Uncharacterized protein</fullName>
    </submittedName>
</protein>
<name>A0A660KW53_9BACL</name>
<keyword evidence="3" id="KW-1185">Reference proteome</keyword>
<evidence type="ECO:0000256" key="1">
    <source>
        <dbReference type="SAM" id="MobiDB-lite"/>
    </source>
</evidence>
<comment type="caution">
    <text evidence="2">The sequence shown here is derived from an EMBL/GenBank/DDBJ whole genome shotgun (WGS) entry which is preliminary data.</text>
</comment>
<organism evidence="2 3">
    <name type="scientific">Brockia lithotrophica</name>
    <dbReference type="NCBI Taxonomy" id="933949"/>
    <lineage>
        <taxon>Bacteria</taxon>
        <taxon>Bacillati</taxon>
        <taxon>Bacillota</taxon>
        <taxon>Bacilli</taxon>
        <taxon>Bacillales</taxon>
        <taxon>Bacillales Family X. Incertae Sedis</taxon>
        <taxon>Brockia</taxon>
    </lineage>
</organism>
<evidence type="ECO:0000313" key="3">
    <source>
        <dbReference type="Proteomes" id="UP000267019"/>
    </source>
</evidence>
<proteinExistence type="predicted"/>
<dbReference type="OrthoDB" id="2476396at2"/>
<evidence type="ECO:0000313" key="2">
    <source>
        <dbReference type="EMBL" id="RKQ83672.1"/>
    </source>
</evidence>
<gene>
    <name evidence="2" type="ORF">C7438_1702</name>
</gene>
<dbReference type="AlphaFoldDB" id="A0A660KW53"/>
<dbReference type="RefSeq" id="WP_121444931.1">
    <property type="nucleotide sequence ID" value="NZ_RBIJ01000006.1"/>
</dbReference>